<dbReference type="GO" id="GO:0015937">
    <property type="term" value="P:coenzyme A biosynthetic process"/>
    <property type="evidence" value="ECO:0007669"/>
    <property type="project" value="UniProtKB-UniRule"/>
</dbReference>
<dbReference type="GO" id="GO:0004632">
    <property type="term" value="F:phosphopantothenate--cysteine ligase activity"/>
    <property type="evidence" value="ECO:0007669"/>
    <property type="project" value="UniProtKB-UniRule"/>
</dbReference>
<organism evidence="7 8">
    <name type="scientific">Qipengyuania aquimaris</name>
    <dbReference type="NCBI Taxonomy" id="255984"/>
    <lineage>
        <taxon>Bacteria</taxon>
        <taxon>Pseudomonadati</taxon>
        <taxon>Pseudomonadota</taxon>
        <taxon>Alphaproteobacteria</taxon>
        <taxon>Sphingomonadales</taxon>
        <taxon>Erythrobacteraceae</taxon>
        <taxon>Qipengyuania</taxon>
    </lineage>
</organism>
<dbReference type="HAMAP" id="MF_02225">
    <property type="entry name" value="CoaBC"/>
    <property type="match status" value="1"/>
</dbReference>
<evidence type="ECO:0000256" key="1">
    <source>
        <dbReference type="ARBA" id="ARBA00022793"/>
    </source>
</evidence>
<evidence type="ECO:0000259" key="6">
    <source>
        <dbReference type="Pfam" id="PF04127"/>
    </source>
</evidence>
<dbReference type="AlphaFoldDB" id="A0A6I4TN40"/>
<gene>
    <name evidence="3" type="primary">coaBC</name>
    <name evidence="7" type="ORF">GRI34_09310</name>
</gene>
<comment type="similarity">
    <text evidence="3">In the N-terminal section; belongs to the HFCD (homo-oligomeric flavin containing Cys decarboxylase) superfamily.</text>
</comment>
<dbReference type="PANTHER" id="PTHR14359:SF6">
    <property type="entry name" value="PHOSPHOPANTOTHENOYLCYSTEINE DECARBOXYLASE"/>
    <property type="match status" value="1"/>
</dbReference>
<evidence type="ECO:0000313" key="8">
    <source>
        <dbReference type="Proteomes" id="UP000432727"/>
    </source>
</evidence>
<dbReference type="OrthoDB" id="9802554at2"/>
<comment type="cofactor">
    <cofactor evidence="3">
        <name>Mg(2+)</name>
        <dbReference type="ChEBI" id="CHEBI:18420"/>
    </cofactor>
</comment>
<evidence type="ECO:0000256" key="2">
    <source>
        <dbReference type="ARBA" id="ARBA00023239"/>
    </source>
</evidence>
<accession>A0A6I4TN40</accession>
<keyword evidence="2 3" id="KW-0456">Lyase</keyword>
<dbReference type="EMBL" id="WTYI01000001">
    <property type="protein sequence ID" value="MXO96610.1"/>
    <property type="molecule type" value="Genomic_DNA"/>
</dbReference>
<comment type="catalytic activity">
    <reaction evidence="3">
        <text>N-[(R)-4-phosphopantothenoyl]-L-cysteine + H(+) = (R)-4'-phosphopantetheine + CO2</text>
        <dbReference type="Rhea" id="RHEA:16793"/>
        <dbReference type="ChEBI" id="CHEBI:15378"/>
        <dbReference type="ChEBI" id="CHEBI:16526"/>
        <dbReference type="ChEBI" id="CHEBI:59458"/>
        <dbReference type="ChEBI" id="CHEBI:61723"/>
        <dbReference type="EC" id="4.1.1.36"/>
    </reaction>
</comment>
<comment type="similarity">
    <text evidence="3">In the C-terminal section; belongs to the PPC synthetase family.</text>
</comment>
<name>A0A6I4TN40_9SPHN</name>
<dbReference type="Pfam" id="PF02441">
    <property type="entry name" value="Flavoprotein"/>
    <property type="match status" value="1"/>
</dbReference>
<feature type="compositionally biased region" description="Low complexity" evidence="4">
    <location>
        <begin position="303"/>
        <end position="318"/>
    </location>
</feature>
<feature type="region of interest" description="Disordered" evidence="4">
    <location>
        <begin position="302"/>
        <end position="322"/>
    </location>
</feature>
<feature type="binding site" evidence="3">
    <location>
        <position position="524"/>
    </location>
    <ligand>
        <name>CTP</name>
        <dbReference type="ChEBI" id="CHEBI:37563"/>
    </ligand>
</feature>
<dbReference type="PANTHER" id="PTHR14359">
    <property type="entry name" value="HOMO-OLIGOMERIC FLAVIN CONTAINING CYS DECARBOXYLASE FAMILY"/>
    <property type="match status" value="1"/>
</dbReference>
<keyword evidence="3" id="KW-0436">Ligase</keyword>
<feature type="region of interest" description="Phosphopantothenoylcysteine decarboxylase" evidence="3">
    <location>
        <begin position="1"/>
        <end position="376"/>
    </location>
</feature>
<dbReference type="GO" id="GO:0046872">
    <property type="term" value="F:metal ion binding"/>
    <property type="evidence" value="ECO:0007669"/>
    <property type="project" value="UniProtKB-KW"/>
</dbReference>
<feature type="region of interest" description="Phosphopantothenate--cysteine ligase" evidence="3">
    <location>
        <begin position="377"/>
        <end position="595"/>
    </location>
</feature>
<comment type="function">
    <text evidence="3">Catalyzes two sequential steps in the biosynthesis of coenzyme A. In the first step cysteine is conjugated to 4'-phosphopantothenate to form 4-phosphopantothenoylcysteine. In the second step the latter compound is decarboxylated to form 4'-phosphopantotheine.</text>
</comment>
<dbReference type="UniPathway" id="UPA00241">
    <property type="reaction ID" value="UER00353"/>
</dbReference>
<feature type="domain" description="DNA/pantothenate metabolism flavoprotein C-terminal" evidence="6">
    <location>
        <begin position="372"/>
        <end position="583"/>
    </location>
</feature>
<feature type="binding site" evidence="3">
    <location>
        <position position="528"/>
    </location>
    <ligand>
        <name>CTP</name>
        <dbReference type="ChEBI" id="CHEBI:37563"/>
    </ligand>
</feature>
<proteinExistence type="inferred from homology"/>
<evidence type="ECO:0000259" key="5">
    <source>
        <dbReference type="Pfam" id="PF02441"/>
    </source>
</evidence>
<dbReference type="InterPro" id="IPR035929">
    <property type="entry name" value="CoaB-like_sf"/>
</dbReference>
<feature type="domain" description="Flavoprotein" evidence="5">
    <location>
        <begin position="26"/>
        <end position="197"/>
    </location>
</feature>
<keyword evidence="1 3" id="KW-0210">Decarboxylase</keyword>
<dbReference type="SUPFAM" id="SSF52507">
    <property type="entry name" value="Homo-oligomeric flavin-containing Cys decarboxylases, HFCD"/>
    <property type="match status" value="1"/>
</dbReference>
<keyword evidence="3" id="KW-0479">Metal-binding</keyword>
<dbReference type="Gene3D" id="3.40.50.1950">
    <property type="entry name" value="Flavin prenyltransferase-like"/>
    <property type="match status" value="1"/>
</dbReference>
<keyword evidence="3" id="KW-0511">Multifunctional enzyme</keyword>
<evidence type="ECO:0000256" key="4">
    <source>
        <dbReference type="SAM" id="MobiDB-lite"/>
    </source>
</evidence>
<feature type="binding site" evidence="3">
    <location>
        <position position="464"/>
    </location>
    <ligand>
        <name>CTP</name>
        <dbReference type="ChEBI" id="CHEBI:37563"/>
    </ligand>
</feature>
<comment type="pathway">
    <text evidence="3">Cofactor biosynthesis; coenzyme A biosynthesis; CoA from (R)-pantothenate: step 2/5.</text>
</comment>
<evidence type="ECO:0000256" key="3">
    <source>
        <dbReference type="HAMAP-Rule" id="MF_02225"/>
    </source>
</evidence>
<dbReference type="Pfam" id="PF04127">
    <property type="entry name" value="DFP"/>
    <property type="match status" value="1"/>
</dbReference>
<comment type="pathway">
    <text evidence="3">Cofactor biosynthesis; coenzyme A biosynthesis; CoA from (R)-pantothenate: step 3/5.</text>
</comment>
<dbReference type="GO" id="GO:0010181">
    <property type="term" value="F:FMN binding"/>
    <property type="evidence" value="ECO:0007669"/>
    <property type="project" value="UniProtKB-UniRule"/>
</dbReference>
<dbReference type="GO" id="GO:0071513">
    <property type="term" value="C:phosphopantothenoylcysteine decarboxylase complex"/>
    <property type="evidence" value="ECO:0007669"/>
    <property type="project" value="TreeGrafter"/>
</dbReference>
<keyword evidence="8" id="KW-1185">Reference proteome</keyword>
<comment type="caution">
    <text evidence="3">Lacks conserved residue(s) required for the propagation of feature annotation.</text>
</comment>
<evidence type="ECO:0000313" key="7">
    <source>
        <dbReference type="EMBL" id="MXO96610.1"/>
    </source>
</evidence>
<feature type="binding site" evidence="3">
    <location>
        <begin position="491"/>
        <end position="494"/>
    </location>
    <ligand>
        <name>CTP</name>
        <dbReference type="ChEBI" id="CHEBI:37563"/>
    </ligand>
</feature>
<keyword evidence="3" id="KW-0460">Magnesium</keyword>
<reference evidence="7 8" key="1">
    <citation type="submission" date="2019-12" db="EMBL/GenBank/DDBJ databases">
        <title>Genomic-based taxomic classification of the family Erythrobacteraceae.</title>
        <authorList>
            <person name="Xu L."/>
        </authorList>
    </citation>
    <scope>NUCLEOTIDE SEQUENCE [LARGE SCALE GENOMIC DNA]</scope>
    <source>
        <strain evidence="7 8">JCM 12189</strain>
    </source>
</reference>
<comment type="cofactor">
    <cofactor evidence="3">
        <name>FMN</name>
        <dbReference type="ChEBI" id="CHEBI:58210"/>
    </cofactor>
    <text evidence="3">Binds 1 FMN per subunit.</text>
</comment>
<dbReference type="GO" id="GO:0015941">
    <property type="term" value="P:pantothenate catabolic process"/>
    <property type="evidence" value="ECO:0007669"/>
    <property type="project" value="InterPro"/>
</dbReference>
<keyword evidence="3" id="KW-0285">Flavoprotein</keyword>
<feature type="binding site" evidence="3">
    <location>
        <position position="510"/>
    </location>
    <ligand>
        <name>CTP</name>
        <dbReference type="ChEBI" id="CHEBI:37563"/>
    </ligand>
</feature>
<dbReference type="Gene3D" id="3.40.50.10300">
    <property type="entry name" value="CoaB-like"/>
    <property type="match status" value="1"/>
</dbReference>
<feature type="active site" description="Proton donor" evidence="3">
    <location>
        <position position="177"/>
    </location>
</feature>
<dbReference type="GO" id="GO:0004633">
    <property type="term" value="F:phosphopantothenoylcysteine decarboxylase activity"/>
    <property type="evidence" value="ECO:0007669"/>
    <property type="project" value="UniProtKB-UniRule"/>
</dbReference>
<dbReference type="Proteomes" id="UP000432727">
    <property type="component" value="Unassembled WGS sequence"/>
</dbReference>
<dbReference type="InterPro" id="IPR036551">
    <property type="entry name" value="Flavin_trans-like"/>
</dbReference>
<dbReference type="EC" id="4.1.1.36" evidence="3"/>
<dbReference type="SUPFAM" id="SSF102645">
    <property type="entry name" value="CoaB-like"/>
    <property type="match status" value="1"/>
</dbReference>
<feature type="binding site" evidence="3">
    <location>
        <position position="474"/>
    </location>
    <ligand>
        <name>CTP</name>
        <dbReference type="ChEBI" id="CHEBI:37563"/>
    </ligand>
</feature>
<dbReference type="InterPro" id="IPR003382">
    <property type="entry name" value="Flavoprotein"/>
</dbReference>
<dbReference type="EC" id="6.3.2.5" evidence="3"/>
<comment type="catalytic activity">
    <reaction evidence="3">
        <text>(R)-4'-phosphopantothenate + L-cysteine + CTP = N-[(R)-4-phosphopantothenoyl]-L-cysteine + CMP + diphosphate + H(+)</text>
        <dbReference type="Rhea" id="RHEA:19397"/>
        <dbReference type="ChEBI" id="CHEBI:10986"/>
        <dbReference type="ChEBI" id="CHEBI:15378"/>
        <dbReference type="ChEBI" id="CHEBI:33019"/>
        <dbReference type="ChEBI" id="CHEBI:35235"/>
        <dbReference type="ChEBI" id="CHEBI:37563"/>
        <dbReference type="ChEBI" id="CHEBI:59458"/>
        <dbReference type="ChEBI" id="CHEBI:60377"/>
        <dbReference type="EC" id="6.3.2.5"/>
    </reaction>
</comment>
<keyword evidence="3" id="KW-0288">FMN</keyword>
<comment type="caution">
    <text evidence="7">The sequence shown here is derived from an EMBL/GenBank/DDBJ whole genome shotgun (WGS) entry which is preliminary data.</text>
</comment>
<protein>
    <recommendedName>
        <fullName evidence="3">Coenzyme A biosynthesis bifunctional protein CoaBC</fullName>
    </recommendedName>
    <alternativeName>
        <fullName evidence="3">DNA/pantothenate metabolism flavoprotein</fullName>
    </alternativeName>
    <alternativeName>
        <fullName evidence="3">Phosphopantothenoylcysteine synthetase/decarboxylase</fullName>
        <shortName evidence="3">PPCS-PPCDC</shortName>
    </alternativeName>
    <domain>
        <recommendedName>
            <fullName evidence="3">Phosphopantothenoylcysteine decarboxylase</fullName>
            <shortName evidence="3">PPC decarboxylase</shortName>
            <shortName evidence="3">PPC-DC</shortName>
            <ecNumber evidence="3">4.1.1.36</ecNumber>
        </recommendedName>
        <alternativeName>
            <fullName evidence="3">CoaC</fullName>
        </alternativeName>
    </domain>
    <domain>
        <recommendedName>
            <fullName evidence="3">Phosphopantothenate--cysteine ligase</fullName>
            <ecNumber evidence="3">6.3.2.5</ecNumber>
        </recommendedName>
        <alternativeName>
            <fullName evidence="3">CoaB</fullName>
        </alternativeName>
        <alternativeName>
            <fullName evidence="3">Phosphopantothenoylcysteine synthetase</fullName>
            <shortName evidence="3">PPC synthetase</shortName>
            <shortName evidence="3">PPC-S</shortName>
        </alternativeName>
    </domain>
</protein>
<dbReference type="InterPro" id="IPR007085">
    <property type="entry name" value="DNA/pantothenate-metab_flavo_C"/>
</dbReference>
<dbReference type="InterPro" id="IPR005252">
    <property type="entry name" value="CoaBC"/>
</dbReference>
<sequence length="595" mass="63440">MGMHQPIGADSASEEFERDREVSGPKILLVIGGGIAAYKSCELVRLIRRAGGEVTCVLTEGGQQFVTPMALAALSGKKVYTSLFDLKDEVEMGHIQLSRDADLVVVCPATADLLAKMAAGIADDLATTLILATDKPVLTVPAMNVKMWEHSATQRNADWLRQAGVKVMDPDEGPMACGEFGPGRLPEPVAILSKIAEELEIDIDLPELAAPAPQLAAPVEEADAGDAEVEAPEIEALEPEDEEEIEKSGGGLGGLLSMIIPRSTAKRSHEEIEEEYEELEDLPEPEMLDAEALVENTEFDPDAAGPLLAKKGGAAAAPPIDPEALNHTVARKDERAKPQPVEEDVQTQEVAFEDSPLAGQPEFDPDPEHRPLYGKHVLVTAGPTREPIDPVRYIANRSSGKQGFAIAAMAAAAGARVTLIAGPVHLPTPHGVDRIDVETADDMAEEVRNALPADAAFMVAAVSDWKSKHVAGEKMKKRGSAPPALILAENPDILAAVAAGRKRPHLLIGFAAETENVVENAKTKRKRKGADWIIANDVAGAVGESVMGGDINQVHIVTPKGVESLPEMPKEEVARELVRRAAEALVEPQDDDEHD</sequence>